<accession>A0ABP0SUY9</accession>
<feature type="compositionally biased region" description="Low complexity" evidence="1">
    <location>
        <begin position="1051"/>
        <end position="1066"/>
    </location>
</feature>
<organism evidence="3 4">
    <name type="scientific">Durusdinium trenchii</name>
    <dbReference type="NCBI Taxonomy" id="1381693"/>
    <lineage>
        <taxon>Eukaryota</taxon>
        <taxon>Sar</taxon>
        <taxon>Alveolata</taxon>
        <taxon>Dinophyceae</taxon>
        <taxon>Suessiales</taxon>
        <taxon>Symbiodiniaceae</taxon>
        <taxon>Durusdinium</taxon>
    </lineage>
</organism>
<feature type="region of interest" description="Disordered" evidence="1">
    <location>
        <begin position="1084"/>
        <end position="1105"/>
    </location>
</feature>
<feature type="compositionally biased region" description="Basic and acidic residues" evidence="1">
    <location>
        <begin position="585"/>
        <end position="597"/>
    </location>
</feature>
<dbReference type="InterPro" id="IPR013761">
    <property type="entry name" value="SAM/pointed_sf"/>
</dbReference>
<feature type="compositionally biased region" description="Polar residues" evidence="1">
    <location>
        <begin position="434"/>
        <end position="451"/>
    </location>
</feature>
<protein>
    <recommendedName>
        <fullName evidence="2">SAM domain-containing protein</fullName>
    </recommendedName>
</protein>
<feature type="compositionally biased region" description="Basic and acidic residues" evidence="1">
    <location>
        <begin position="394"/>
        <end position="418"/>
    </location>
</feature>
<feature type="domain" description="SAM" evidence="2">
    <location>
        <begin position="1118"/>
        <end position="1183"/>
    </location>
</feature>
<evidence type="ECO:0000256" key="1">
    <source>
        <dbReference type="SAM" id="MobiDB-lite"/>
    </source>
</evidence>
<feature type="region of interest" description="Disordered" evidence="1">
    <location>
        <begin position="483"/>
        <end position="502"/>
    </location>
</feature>
<comment type="caution">
    <text evidence="3">The sequence shown here is derived from an EMBL/GenBank/DDBJ whole genome shotgun (WGS) entry which is preliminary data.</text>
</comment>
<dbReference type="SUPFAM" id="SSF47769">
    <property type="entry name" value="SAM/Pointed domain"/>
    <property type="match status" value="1"/>
</dbReference>
<dbReference type="InterPro" id="IPR001660">
    <property type="entry name" value="SAM"/>
</dbReference>
<feature type="compositionally biased region" description="Basic and acidic residues" evidence="1">
    <location>
        <begin position="688"/>
        <end position="703"/>
    </location>
</feature>
<feature type="region of interest" description="Disordered" evidence="1">
    <location>
        <begin position="266"/>
        <end position="301"/>
    </location>
</feature>
<feature type="region of interest" description="Disordered" evidence="1">
    <location>
        <begin position="626"/>
        <end position="650"/>
    </location>
</feature>
<feature type="region of interest" description="Disordered" evidence="1">
    <location>
        <begin position="382"/>
        <end position="453"/>
    </location>
</feature>
<dbReference type="PROSITE" id="PS50105">
    <property type="entry name" value="SAM_DOMAIN"/>
    <property type="match status" value="1"/>
</dbReference>
<feature type="region of interest" description="Disordered" evidence="1">
    <location>
        <begin position="855"/>
        <end position="880"/>
    </location>
</feature>
<dbReference type="Proteomes" id="UP001642484">
    <property type="component" value="Unassembled WGS sequence"/>
</dbReference>
<feature type="region of interest" description="Disordered" evidence="1">
    <location>
        <begin position="976"/>
        <end position="1066"/>
    </location>
</feature>
<feature type="compositionally biased region" description="Basic and acidic residues" evidence="1">
    <location>
        <begin position="662"/>
        <end position="675"/>
    </location>
</feature>
<feature type="region of interest" description="Disordered" evidence="1">
    <location>
        <begin position="662"/>
        <end position="709"/>
    </location>
</feature>
<evidence type="ECO:0000313" key="3">
    <source>
        <dbReference type="EMBL" id="CAK9116183.1"/>
    </source>
</evidence>
<feature type="compositionally biased region" description="Basic and acidic residues" evidence="1">
    <location>
        <begin position="483"/>
        <end position="495"/>
    </location>
</feature>
<dbReference type="EMBL" id="CAXAMN010028339">
    <property type="protein sequence ID" value="CAK9116183.1"/>
    <property type="molecule type" value="Genomic_DNA"/>
</dbReference>
<evidence type="ECO:0000313" key="4">
    <source>
        <dbReference type="Proteomes" id="UP001642484"/>
    </source>
</evidence>
<dbReference type="Pfam" id="PF00536">
    <property type="entry name" value="SAM_1"/>
    <property type="match status" value="1"/>
</dbReference>
<proteinExistence type="predicted"/>
<keyword evidence="4" id="KW-1185">Reference proteome</keyword>
<dbReference type="SMART" id="SM00454">
    <property type="entry name" value="SAM"/>
    <property type="match status" value="1"/>
</dbReference>
<name>A0ABP0SUY9_9DINO</name>
<feature type="compositionally biased region" description="Basic and acidic residues" evidence="1">
    <location>
        <begin position="291"/>
        <end position="301"/>
    </location>
</feature>
<sequence>MTSTGLSFSNVLRITDDSSRLSQCLREAVATWRVVTWRAAGRGIWLRAGGWCLIRKEKDSQALKGNLVPLVLAEEGAKQHAMEALLAAGVMTEPSAQCVSLRLAALEQRRQRDARRSGSCREATRGAGVQRGRPGESVRDYKRFFTDALTSSIRSGSCFTPPGWKRKRLVFEDDGHAEDEEGWLQRTPQTSSMEAQRALAHVVEQRCGSHRRHRELSQRFLSVEVLPDEWSLSRFFSSCLEQRSALPPEIFAPMIFNARGKAPLLLPDGSDNGVPPESAEELQTPAPSQEPRGRGDNDRRSRWWPDDLMLRAAGELPESSCGLTGHVFEASEEELQQRCGDAEIGNVGCTERLDLWRDIKVEYLEEKASTTLQQWTEGTMFRTGASGDSMAATTEKKSEEELRPTKLEKSMETEKGPLELEAALHSSDEEESCSGASNPAGTTTVYVSTVPGSDFDDPEYGDLSVDDEQWLAACPQKTRQKMCEKAGRNSRRGDPTETSSLLGLQGCPESAVLSTSMKQTDVGQTCCVGRIGRPLHYQVHPVLLAQAPMPSAMEDAEVRKWVKQRFGKHVPCHRLALLVVTAPERPEERMERDDGRTAPRGSDKHKRKPIVVPWRREEPSVTWNDTRFARKDGLPNMPLRAETSKEIAPWTEAQLEQRLERLESDPPVEANERGRTSTSTGSTKLRSGSREPNEKKPPQDSVRRQSQHPSVISADRLEVDMAAIGAAGAAWQQRGGTAYLRLDHEDELFVGGSGALLCEGSWSRFLKLLGLLKTLPSSCETEFRVAIGAAAGLPSAAAQAERAQQVLAQAAQVVQQCRQSLTASRPTLFGAPPQPAQPGAANACYATPFVAMPQSMPGSPPWHPRPAASTEVSVPSPSALPVGAVPTGSVASEAPTALRAPTAPMAPPGPVAQLFPLRPGASTEVAAPSLSVSGAAPVGSAASAEARAPLAPTAAPMAAPLAAPLAAPRAQMTVSASQLLPGSPQPPSTITGAMLRSASHPPMSGPLLASPPPSHTEPQGRESPEGENDLFLWQEDLPGPVRIPRGPSPTPSWAAPPRSAASSRLASPPALTTLSEPVAVQPDAQPAGACAEPTTASSNMGMSNVKMPAPVRKPIRDWSEEDVSVFLMNLSTVPMDIIDVVHAHAITGAVLLSLTDEDLEGLNIEKFGHRRLLLLAAQELRRTVQARGGLLQAILA</sequence>
<evidence type="ECO:0000259" key="2">
    <source>
        <dbReference type="PROSITE" id="PS50105"/>
    </source>
</evidence>
<feature type="region of interest" description="Disordered" evidence="1">
    <location>
        <begin position="585"/>
        <end position="613"/>
    </location>
</feature>
<feature type="region of interest" description="Disordered" evidence="1">
    <location>
        <begin position="114"/>
        <end position="135"/>
    </location>
</feature>
<feature type="compositionally biased region" description="Low complexity" evidence="1">
    <location>
        <begin position="676"/>
        <end position="686"/>
    </location>
</feature>
<gene>
    <name evidence="3" type="ORF">CCMP2556_LOCUS53835</name>
</gene>
<reference evidence="3 4" key="1">
    <citation type="submission" date="2024-02" db="EMBL/GenBank/DDBJ databases">
        <authorList>
            <person name="Chen Y."/>
            <person name="Shah S."/>
            <person name="Dougan E. K."/>
            <person name="Thang M."/>
            <person name="Chan C."/>
        </authorList>
    </citation>
    <scope>NUCLEOTIDE SEQUENCE [LARGE SCALE GENOMIC DNA]</scope>
</reference>
<dbReference type="Gene3D" id="1.10.150.50">
    <property type="entry name" value="Transcription Factor, Ets-1"/>
    <property type="match status" value="1"/>
</dbReference>